<protein>
    <recommendedName>
        <fullName evidence="10">Major facilitator superfamily (MFS) profile domain-containing protein</fullName>
    </recommendedName>
</protein>
<dbReference type="NCBIfam" id="TIGR00879">
    <property type="entry name" value="SP"/>
    <property type="match status" value="1"/>
</dbReference>
<keyword evidence="6 9" id="KW-0472">Membrane</keyword>
<organism evidence="11 12">
    <name type="scientific">Apiospora kogelbergensis</name>
    <dbReference type="NCBI Taxonomy" id="1337665"/>
    <lineage>
        <taxon>Eukaryota</taxon>
        <taxon>Fungi</taxon>
        <taxon>Dikarya</taxon>
        <taxon>Ascomycota</taxon>
        <taxon>Pezizomycotina</taxon>
        <taxon>Sordariomycetes</taxon>
        <taxon>Xylariomycetidae</taxon>
        <taxon>Amphisphaeriales</taxon>
        <taxon>Apiosporaceae</taxon>
        <taxon>Apiospora</taxon>
    </lineage>
</organism>
<comment type="subcellular location">
    <subcellularLocation>
        <location evidence="1">Membrane</location>
        <topology evidence="1">Multi-pass membrane protein</topology>
    </subcellularLocation>
</comment>
<evidence type="ECO:0000313" key="11">
    <source>
        <dbReference type="EMBL" id="KAK8121219.1"/>
    </source>
</evidence>
<dbReference type="InterPro" id="IPR020846">
    <property type="entry name" value="MFS_dom"/>
</dbReference>
<evidence type="ECO:0000259" key="10">
    <source>
        <dbReference type="PROSITE" id="PS50850"/>
    </source>
</evidence>
<feature type="transmembrane region" description="Helical" evidence="9">
    <location>
        <begin position="383"/>
        <end position="405"/>
    </location>
</feature>
<evidence type="ECO:0000256" key="1">
    <source>
        <dbReference type="ARBA" id="ARBA00004141"/>
    </source>
</evidence>
<dbReference type="PANTHER" id="PTHR48022">
    <property type="entry name" value="PLASTIDIC GLUCOSE TRANSPORTER 4"/>
    <property type="match status" value="1"/>
</dbReference>
<dbReference type="GO" id="GO:0005351">
    <property type="term" value="F:carbohydrate:proton symporter activity"/>
    <property type="evidence" value="ECO:0007669"/>
    <property type="project" value="TreeGrafter"/>
</dbReference>
<proteinExistence type="inferred from homology"/>
<dbReference type="InterPro" id="IPR005828">
    <property type="entry name" value="MFS_sugar_transport-like"/>
</dbReference>
<sequence length="559" mass="62359">MATIDAQAKEGQWAEKVGTTTSEHNAAARDTNVAIDNEHKMTLRQSFRFWWKAIVFSFVISLSVIMEGYDTSLMNNFFPFPAFKNKFGDEFDPTDGGKLVSSRWQTIILNGTQVGCIIGLIINGYISEWLGYKKTMVATMLFMIAAIFIPFFSTGLEMFLAGGMIQGLPWGIFQTLSISYAAYDVPFDSTLSESAYMTSWVNMCWVIGGLLSTGILRGLFNIQSEWGYKIPFALQWIWPIPIIVTTLLCPESPWWLVRHGRIDEAKRSVQKLMTPQPDIEFDLDAHVEMMIVTNKFEEEMSSGTNYWHLFKGSDFRRTEVSAMAFITQAFCGVPFMGYGIQFMQNAGLDPAHAFDLGVVQNSIGLIGCIIAWYTIARFGRRTLYLTGLSVIVVVLTIVGCLGLAPGSNRDASWAVGALLIIMLFAFQLTLGPICYCIAAEIPSTRLRIKTVALARASYNSAVFVNNTVMPKMVGKNDWNWGAKGGFLWAGVAFVFLIWTWFRLPESYGLTYSELDLLFEHGAGAREFSREKAAMLKPALADVAMHSQKQAGLQHVETAV</sequence>
<evidence type="ECO:0000256" key="2">
    <source>
        <dbReference type="ARBA" id="ARBA00010992"/>
    </source>
</evidence>
<reference evidence="11 12" key="1">
    <citation type="submission" date="2023-01" db="EMBL/GenBank/DDBJ databases">
        <title>Analysis of 21 Apiospora genomes using comparative genomics revels a genus with tremendous synthesis potential of carbohydrate active enzymes and secondary metabolites.</title>
        <authorList>
            <person name="Sorensen T."/>
        </authorList>
    </citation>
    <scope>NUCLEOTIDE SEQUENCE [LARGE SCALE GENOMIC DNA]</scope>
    <source>
        <strain evidence="11 12">CBS 117206</strain>
    </source>
</reference>
<dbReference type="Gene3D" id="1.20.1250.20">
    <property type="entry name" value="MFS general substrate transporter like domains"/>
    <property type="match status" value="1"/>
</dbReference>
<name>A0AAW0R1X2_9PEZI</name>
<dbReference type="EMBL" id="JAQQWP010000004">
    <property type="protein sequence ID" value="KAK8121219.1"/>
    <property type="molecule type" value="Genomic_DNA"/>
</dbReference>
<comment type="similarity">
    <text evidence="2 7">Belongs to the major facilitator superfamily. Sugar transporter (TC 2.A.1.1) family.</text>
</comment>
<feature type="transmembrane region" description="Helical" evidence="9">
    <location>
        <begin position="411"/>
        <end position="438"/>
    </location>
</feature>
<evidence type="ECO:0000256" key="3">
    <source>
        <dbReference type="ARBA" id="ARBA00022448"/>
    </source>
</evidence>
<evidence type="ECO:0000256" key="5">
    <source>
        <dbReference type="ARBA" id="ARBA00022989"/>
    </source>
</evidence>
<evidence type="ECO:0000256" key="6">
    <source>
        <dbReference type="ARBA" id="ARBA00023136"/>
    </source>
</evidence>
<keyword evidence="3 7" id="KW-0813">Transport</keyword>
<evidence type="ECO:0000313" key="12">
    <source>
        <dbReference type="Proteomes" id="UP001392437"/>
    </source>
</evidence>
<evidence type="ECO:0000256" key="8">
    <source>
        <dbReference type="SAM" id="MobiDB-lite"/>
    </source>
</evidence>
<comment type="caution">
    <text evidence="11">The sequence shown here is derived from an EMBL/GenBank/DDBJ whole genome shotgun (WGS) entry which is preliminary data.</text>
</comment>
<keyword evidence="12" id="KW-1185">Reference proteome</keyword>
<feature type="region of interest" description="Disordered" evidence="8">
    <location>
        <begin position="1"/>
        <end position="25"/>
    </location>
</feature>
<feature type="transmembrane region" description="Helical" evidence="9">
    <location>
        <begin position="195"/>
        <end position="216"/>
    </location>
</feature>
<dbReference type="GO" id="GO:0016020">
    <property type="term" value="C:membrane"/>
    <property type="evidence" value="ECO:0007669"/>
    <property type="project" value="UniProtKB-SubCell"/>
</dbReference>
<dbReference type="InterPro" id="IPR003663">
    <property type="entry name" value="Sugar/inositol_transpt"/>
</dbReference>
<feature type="transmembrane region" description="Helical" evidence="9">
    <location>
        <begin position="320"/>
        <end position="338"/>
    </location>
</feature>
<feature type="domain" description="Major facilitator superfamily (MFS) profile" evidence="10">
    <location>
        <begin position="56"/>
        <end position="507"/>
    </location>
</feature>
<feature type="transmembrane region" description="Helical" evidence="9">
    <location>
        <begin position="358"/>
        <end position="376"/>
    </location>
</feature>
<keyword evidence="4 9" id="KW-0812">Transmembrane</keyword>
<dbReference type="PROSITE" id="PS50850">
    <property type="entry name" value="MFS"/>
    <property type="match status" value="1"/>
</dbReference>
<gene>
    <name evidence="11" type="ORF">PG999_005339</name>
</gene>
<evidence type="ECO:0000256" key="7">
    <source>
        <dbReference type="RuleBase" id="RU003346"/>
    </source>
</evidence>
<feature type="transmembrane region" description="Helical" evidence="9">
    <location>
        <begin position="107"/>
        <end position="126"/>
    </location>
</feature>
<dbReference type="Pfam" id="PF00083">
    <property type="entry name" value="Sugar_tr"/>
    <property type="match status" value="1"/>
</dbReference>
<evidence type="ECO:0000256" key="9">
    <source>
        <dbReference type="SAM" id="Phobius"/>
    </source>
</evidence>
<accession>A0AAW0R1X2</accession>
<evidence type="ECO:0000256" key="4">
    <source>
        <dbReference type="ARBA" id="ARBA00022692"/>
    </source>
</evidence>
<dbReference type="FunFam" id="1.20.1250.20:FF:000078">
    <property type="entry name" value="MFS maltose transporter, putative"/>
    <property type="match status" value="1"/>
</dbReference>
<dbReference type="AlphaFoldDB" id="A0AAW0R1X2"/>
<feature type="transmembrane region" description="Helical" evidence="9">
    <location>
        <begin position="480"/>
        <end position="501"/>
    </location>
</feature>
<dbReference type="Proteomes" id="UP001392437">
    <property type="component" value="Unassembled WGS sequence"/>
</dbReference>
<feature type="transmembrane region" description="Helical" evidence="9">
    <location>
        <begin position="135"/>
        <end position="153"/>
    </location>
</feature>
<dbReference type="SUPFAM" id="SSF103473">
    <property type="entry name" value="MFS general substrate transporter"/>
    <property type="match status" value="1"/>
</dbReference>
<dbReference type="PANTHER" id="PTHR48022:SF5">
    <property type="entry name" value="ALPHA-GLUCOSIDES PERMEASE MPH2-RELATED"/>
    <property type="match status" value="1"/>
</dbReference>
<dbReference type="InterPro" id="IPR050360">
    <property type="entry name" value="MFS_Sugar_Transporters"/>
</dbReference>
<keyword evidence="5 9" id="KW-1133">Transmembrane helix</keyword>
<feature type="transmembrane region" description="Helical" evidence="9">
    <location>
        <begin position="49"/>
        <end position="69"/>
    </location>
</feature>
<dbReference type="InterPro" id="IPR036259">
    <property type="entry name" value="MFS_trans_sf"/>
</dbReference>